<dbReference type="GO" id="GO:0032259">
    <property type="term" value="P:methylation"/>
    <property type="evidence" value="ECO:0007669"/>
    <property type="project" value="UniProtKB-KW"/>
</dbReference>
<dbReference type="PANTHER" id="PTHR24304">
    <property type="entry name" value="CYTOCHROME P450 FAMILY 7"/>
    <property type="match status" value="1"/>
</dbReference>
<sequence>MSNLPPLASGSRPLLGHAVAMYRDAFPLIERGHREHGRVFSLDLAGKPAVVLLGNEHDRWLFKETDKLFSISEGMPFFARMFDPDMYFLAPPAEYQRQREILLPRFQARHLAKYVDIMTAETEAWIDGLGESGEFEIVDEFGPLIMRIAAKSFLGEDFGERLDTDFFAEFRRFSAGLDVIFPSWLPLPHFIKSRRARARLHTALGRLVDERRENPTDPPDFLQALSAATYSDGEPLPERLVINIVLGLTWVGQETTTGHASWALIHLLQHPGELAKVRAEQRDRLPAGPLSISEFRELRYLDAALHETERLRPVAQLIARGALEDIKVDEYVIPKGARVFLSPAITHRLPELFDEPETYAPQRFIDDPKSVQLLIGFGGGVHRCLGARFAYLEMQIIVTLLLRAMDLELVDPDPRPIAGPGTKWPQSPCRVRYTRRGRG</sequence>
<keyword evidence="7" id="KW-0808">Transferase</keyword>
<comment type="caution">
    <text evidence="7">The sequence shown here is derived from an EMBL/GenBank/DDBJ whole genome shotgun (WGS) entry which is preliminary data.</text>
</comment>
<dbReference type="InterPro" id="IPR001128">
    <property type="entry name" value="Cyt_P450"/>
</dbReference>
<dbReference type="AlphaFoldDB" id="A0A841FD72"/>
<comment type="cofactor">
    <cofactor evidence="5">
        <name>heme</name>
        <dbReference type="ChEBI" id="CHEBI:30413"/>
    </cofactor>
</comment>
<evidence type="ECO:0000313" key="8">
    <source>
        <dbReference type="Proteomes" id="UP000548476"/>
    </source>
</evidence>
<dbReference type="GO" id="GO:0008168">
    <property type="term" value="F:methyltransferase activity"/>
    <property type="evidence" value="ECO:0007669"/>
    <property type="project" value="UniProtKB-KW"/>
</dbReference>
<accession>A0A841FD72</accession>
<keyword evidence="7" id="KW-0489">Methyltransferase</keyword>
<comment type="similarity">
    <text evidence="1 6">Belongs to the cytochrome P450 family.</text>
</comment>
<dbReference type="RefSeq" id="WP_203685718.1">
    <property type="nucleotide sequence ID" value="NZ_BONT01000005.1"/>
</dbReference>
<dbReference type="GO" id="GO:0005506">
    <property type="term" value="F:iron ion binding"/>
    <property type="evidence" value="ECO:0007669"/>
    <property type="project" value="InterPro"/>
</dbReference>
<dbReference type="InterPro" id="IPR002403">
    <property type="entry name" value="Cyt_P450_E_grp-IV"/>
</dbReference>
<dbReference type="Pfam" id="PF00067">
    <property type="entry name" value="p450"/>
    <property type="match status" value="1"/>
</dbReference>
<evidence type="ECO:0000256" key="6">
    <source>
        <dbReference type="RuleBase" id="RU000461"/>
    </source>
</evidence>
<dbReference type="PRINTS" id="PR00385">
    <property type="entry name" value="P450"/>
</dbReference>
<keyword evidence="6" id="KW-0503">Monooxygenase</keyword>
<dbReference type="Proteomes" id="UP000548476">
    <property type="component" value="Unassembled WGS sequence"/>
</dbReference>
<dbReference type="Gene3D" id="1.10.630.10">
    <property type="entry name" value="Cytochrome P450"/>
    <property type="match status" value="1"/>
</dbReference>
<evidence type="ECO:0000256" key="2">
    <source>
        <dbReference type="ARBA" id="ARBA00022617"/>
    </source>
</evidence>
<protein>
    <submittedName>
        <fullName evidence="7">Sterol 14-demethylase</fullName>
        <ecNumber evidence="7">1.14.14.154</ecNumber>
    </submittedName>
</protein>
<feature type="binding site" description="axial binding residue" evidence="5">
    <location>
        <position position="384"/>
    </location>
    <ligand>
        <name>heme</name>
        <dbReference type="ChEBI" id="CHEBI:30413"/>
    </ligand>
    <ligandPart>
        <name>Fe</name>
        <dbReference type="ChEBI" id="CHEBI:18248"/>
    </ligandPart>
</feature>
<dbReference type="SUPFAM" id="SSF48264">
    <property type="entry name" value="Cytochrome P450"/>
    <property type="match status" value="1"/>
</dbReference>
<dbReference type="GO" id="GO:0020037">
    <property type="term" value="F:heme binding"/>
    <property type="evidence" value="ECO:0007669"/>
    <property type="project" value="InterPro"/>
</dbReference>
<dbReference type="EMBL" id="JACHGT010000006">
    <property type="protein sequence ID" value="MBB6035231.1"/>
    <property type="molecule type" value="Genomic_DNA"/>
</dbReference>
<evidence type="ECO:0000256" key="3">
    <source>
        <dbReference type="ARBA" id="ARBA00022723"/>
    </source>
</evidence>
<evidence type="ECO:0000313" key="7">
    <source>
        <dbReference type="EMBL" id="MBB6035231.1"/>
    </source>
</evidence>
<evidence type="ECO:0000256" key="4">
    <source>
        <dbReference type="ARBA" id="ARBA00023004"/>
    </source>
</evidence>
<dbReference type="InterPro" id="IPR050529">
    <property type="entry name" value="CYP450_sterol_14alpha_dmase"/>
</dbReference>
<keyword evidence="8" id="KW-1185">Reference proteome</keyword>
<dbReference type="EC" id="1.14.14.154" evidence="7"/>
<dbReference type="PROSITE" id="PS00086">
    <property type="entry name" value="CYTOCHROME_P450"/>
    <property type="match status" value="1"/>
</dbReference>
<keyword evidence="3 5" id="KW-0479">Metal-binding</keyword>
<organism evidence="7 8">
    <name type="scientific">Phytomonospora endophytica</name>
    <dbReference type="NCBI Taxonomy" id="714109"/>
    <lineage>
        <taxon>Bacteria</taxon>
        <taxon>Bacillati</taxon>
        <taxon>Actinomycetota</taxon>
        <taxon>Actinomycetes</taxon>
        <taxon>Micromonosporales</taxon>
        <taxon>Micromonosporaceae</taxon>
        <taxon>Phytomonospora</taxon>
    </lineage>
</organism>
<dbReference type="PANTHER" id="PTHR24304:SF2">
    <property type="entry name" value="24-HYDROXYCHOLESTEROL 7-ALPHA-HYDROXYLASE"/>
    <property type="match status" value="1"/>
</dbReference>
<dbReference type="InterPro" id="IPR017972">
    <property type="entry name" value="Cyt_P450_CS"/>
</dbReference>
<dbReference type="GO" id="GO:0008398">
    <property type="term" value="F:sterol 14-demethylase activity"/>
    <property type="evidence" value="ECO:0007669"/>
    <property type="project" value="UniProtKB-EC"/>
</dbReference>
<keyword evidence="4 5" id="KW-0408">Iron</keyword>
<proteinExistence type="inferred from homology"/>
<dbReference type="PRINTS" id="PR00465">
    <property type="entry name" value="EP450IV"/>
</dbReference>
<evidence type="ECO:0000256" key="1">
    <source>
        <dbReference type="ARBA" id="ARBA00010617"/>
    </source>
</evidence>
<reference evidence="7 8" key="1">
    <citation type="submission" date="2020-08" db="EMBL/GenBank/DDBJ databases">
        <title>Genomic Encyclopedia of Type Strains, Phase IV (KMG-IV): sequencing the most valuable type-strain genomes for metagenomic binning, comparative biology and taxonomic classification.</title>
        <authorList>
            <person name="Goeker M."/>
        </authorList>
    </citation>
    <scope>NUCLEOTIDE SEQUENCE [LARGE SCALE GENOMIC DNA]</scope>
    <source>
        <strain evidence="7 8">YIM 65646</strain>
    </source>
</reference>
<evidence type="ECO:0000256" key="5">
    <source>
        <dbReference type="PIRSR" id="PIRSR602403-1"/>
    </source>
</evidence>
<gene>
    <name evidence="7" type="ORF">HNR73_003088</name>
</gene>
<keyword evidence="2 5" id="KW-0349">Heme</keyword>
<name>A0A841FD72_9ACTN</name>
<keyword evidence="6 7" id="KW-0560">Oxidoreductase</keyword>
<dbReference type="InterPro" id="IPR036396">
    <property type="entry name" value="Cyt_P450_sf"/>
</dbReference>